<gene>
    <name evidence="2" type="ORF">R1sor_023008</name>
</gene>
<accession>A0ABD3GNI9</accession>
<sequence length="488" mass="54958">MQGVGPAQIAQLRPIGVPLTQQYAITSPTKNQMDYRAAVSPAKGGNYSNQLDIPGNQYRGLMIPYNLQMDSIPYTDDGEHLLTDTGANSDAVQPGGEDGDDHMNIGDQKESEEPEQYAATNQQRLNHSLQDIPESDEEDLEADPADDTKRDSTFIDRHSVWVDMLDENLQKTRKNPASKQASVEFEIEMSDLLSAVEDIIETTDHDGKVVTDILQLDSKLFAEGIKQLQQNSLVIMSHNRPKRKANAHIFANSLLKMGNKIVFPLSWDTRFTTRDLKSRAVPVWLELYNVHPGLMKFGLNMLGKVGPIIYAAKNTETQRINIMRGCILMDLSKPLPNFIPIMVPEAPVMPLNTGKDDPPRDNQSADPPRTNPNTRREDTNCDRDKRLKLEQRAAPTGPHQQANPPCSAKEFRVVKRRTKPKFHSPEIRKRMRVDNRYGILEEPMEQQEAAVDPIVTAKGKEIHGHPSSTRTSVLFRREERSFIIVDTT</sequence>
<evidence type="ECO:0000256" key="1">
    <source>
        <dbReference type="SAM" id="MobiDB-lite"/>
    </source>
</evidence>
<dbReference type="Proteomes" id="UP001633002">
    <property type="component" value="Unassembled WGS sequence"/>
</dbReference>
<keyword evidence="3" id="KW-1185">Reference proteome</keyword>
<feature type="region of interest" description="Disordered" evidence="1">
    <location>
        <begin position="76"/>
        <end position="121"/>
    </location>
</feature>
<evidence type="ECO:0000313" key="2">
    <source>
        <dbReference type="EMBL" id="KAL3680052.1"/>
    </source>
</evidence>
<proteinExistence type="predicted"/>
<comment type="caution">
    <text evidence="2">The sequence shown here is derived from an EMBL/GenBank/DDBJ whole genome shotgun (WGS) entry which is preliminary data.</text>
</comment>
<reference evidence="2 3" key="1">
    <citation type="submission" date="2024-09" db="EMBL/GenBank/DDBJ databases">
        <title>Chromosome-scale assembly of Riccia sorocarpa.</title>
        <authorList>
            <person name="Paukszto L."/>
        </authorList>
    </citation>
    <scope>NUCLEOTIDE SEQUENCE [LARGE SCALE GENOMIC DNA]</scope>
    <source>
        <strain evidence="2">LP-2024</strain>
        <tissue evidence="2">Aerial parts of the thallus</tissue>
    </source>
</reference>
<dbReference type="AlphaFoldDB" id="A0ABD3GNI9"/>
<feature type="compositionally biased region" description="Basic and acidic residues" evidence="1">
    <location>
        <begin position="374"/>
        <end position="384"/>
    </location>
</feature>
<protein>
    <recommendedName>
        <fullName evidence="4">DUF4283 domain-containing protein</fullName>
    </recommendedName>
</protein>
<feature type="compositionally biased region" description="Acidic residues" evidence="1">
    <location>
        <begin position="133"/>
        <end position="145"/>
    </location>
</feature>
<evidence type="ECO:0000313" key="3">
    <source>
        <dbReference type="Proteomes" id="UP001633002"/>
    </source>
</evidence>
<feature type="compositionally biased region" description="Basic and acidic residues" evidence="1">
    <location>
        <begin position="101"/>
        <end position="111"/>
    </location>
</feature>
<name>A0ABD3GNI9_9MARC</name>
<feature type="region of interest" description="Disordered" evidence="1">
    <location>
        <begin position="132"/>
        <end position="151"/>
    </location>
</feature>
<feature type="region of interest" description="Disordered" evidence="1">
    <location>
        <begin position="349"/>
        <end position="384"/>
    </location>
</feature>
<dbReference type="EMBL" id="JBJQOH010000007">
    <property type="protein sequence ID" value="KAL3680052.1"/>
    <property type="molecule type" value="Genomic_DNA"/>
</dbReference>
<evidence type="ECO:0008006" key="4">
    <source>
        <dbReference type="Google" id="ProtNLM"/>
    </source>
</evidence>
<organism evidence="2 3">
    <name type="scientific">Riccia sorocarpa</name>
    <dbReference type="NCBI Taxonomy" id="122646"/>
    <lineage>
        <taxon>Eukaryota</taxon>
        <taxon>Viridiplantae</taxon>
        <taxon>Streptophyta</taxon>
        <taxon>Embryophyta</taxon>
        <taxon>Marchantiophyta</taxon>
        <taxon>Marchantiopsida</taxon>
        <taxon>Marchantiidae</taxon>
        <taxon>Marchantiales</taxon>
        <taxon>Ricciaceae</taxon>
        <taxon>Riccia</taxon>
    </lineage>
</organism>